<evidence type="ECO:0000259" key="1">
    <source>
        <dbReference type="Pfam" id="PF00646"/>
    </source>
</evidence>
<reference evidence="3" key="1">
    <citation type="submission" date="2024-06" db="EMBL/GenBank/DDBJ databases">
        <title>Multi-omics analyses provide insights into the biosynthesis of the anticancer antibiotic pleurotin in Hohenbuehelia grisea.</title>
        <authorList>
            <person name="Weaver J.A."/>
            <person name="Alberti F."/>
        </authorList>
    </citation>
    <scope>NUCLEOTIDE SEQUENCE [LARGE SCALE GENOMIC DNA]</scope>
    <source>
        <strain evidence="3">T-177</strain>
    </source>
</reference>
<dbReference type="Proteomes" id="UP001556367">
    <property type="component" value="Unassembled WGS sequence"/>
</dbReference>
<organism evidence="2 3">
    <name type="scientific">Hohenbuehelia grisea</name>
    <dbReference type="NCBI Taxonomy" id="104357"/>
    <lineage>
        <taxon>Eukaryota</taxon>
        <taxon>Fungi</taxon>
        <taxon>Dikarya</taxon>
        <taxon>Basidiomycota</taxon>
        <taxon>Agaricomycotina</taxon>
        <taxon>Agaricomycetes</taxon>
        <taxon>Agaricomycetidae</taxon>
        <taxon>Agaricales</taxon>
        <taxon>Pleurotineae</taxon>
        <taxon>Pleurotaceae</taxon>
        <taxon>Hohenbuehelia</taxon>
    </lineage>
</organism>
<keyword evidence="3" id="KW-1185">Reference proteome</keyword>
<evidence type="ECO:0000313" key="3">
    <source>
        <dbReference type="Proteomes" id="UP001556367"/>
    </source>
</evidence>
<sequence>MVYNLAQTLPFRVSDMALASPRLPPELIDHIVDHLQHEHSSLLACSLVSQNFLIASRYHLFQELPLRLHTTSVLMLLSLLSSPTNHIAPYVRRFSVSRIPDFLLHHGRSDVVRAIRHLPRALSLFPNIRSVKFAHSDLRRCPEDILLRLFSHFSHFYAVNLLSVHFERFSDFSALVCGFRCLHRLALKWVSWTHAGPHAAQPARRPHPSIRWHIHGNFQAVDLYDWLSSQNPPPLIPLLRYDSETLQHRKAATALLRRAAPSVEQLEIVFPTYVEIKYFMNLMHDFIDISGCIGLRAISFKQILLRPGDQMSKVLKPWVANILRQITSGELRELVLELHVARSHDDGVAYLDEFDWVSFKRALIHRRFHSLRSITFLLGPAIVDFARAVHFIRSIKLPMFASLIRIHHMKTGERSGCW</sequence>
<accession>A0ABR3JRN5</accession>
<dbReference type="EMBL" id="JASNQZ010000004">
    <property type="protein sequence ID" value="KAL0957938.1"/>
    <property type="molecule type" value="Genomic_DNA"/>
</dbReference>
<feature type="domain" description="F-box" evidence="1">
    <location>
        <begin position="22"/>
        <end position="57"/>
    </location>
</feature>
<comment type="caution">
    <text evidence="2">The sequence shown here is derived from an EMBL/GenBank/DDBJ whole genome shotgun (WGS) entry which is preliminary data.</text>
</comment>
<gene>
    <name evidence="2" type="ORF">HGRIS_000119</name>
</gene>
<proteinExistence type="predicted"/>
<name>A0ABR3JRN5_9AGAR</name>
<dbReference type="InterPro" id="IPR001810">
    <property type="entry name" value="F-box_dom"/>
</dbReference>
<evidence type="ECO:0000313" key="2">
    <source>
        <dbReference type="EMBL" id="KAL0957938.1"/>
    </source>
</evidence>
<dbReference type="Pfam" id="PF00646">
    <property type="entry name" value="F-box"/>
    <property type="match status" value="1"/>
</dbReference>
<protein>
    <recommendedName>
        <fullName evidence="1">F-box domain-containing protein</fullName>
    </recommendedName>
</protein>